<dbReference type="OrthoDB" id="2267457at2759"/>
<keyword evidence="3" id="KW-1185">Reference proteome</keyword>
<accession>A0A367K1V9</accession>
<feature type="compositionally biased region" description="Low complexity" evidence="1">
    <location>
        <begin position="162"/>
        <end position="175"/>
    </location>
</feature>
<organism evidence="2 3">
    <name type="scientific">Rhizopus stolonifer</name>
    <name type="common">Rhizopus nigricans</name>
    <dbReference type="NCBI Taxonomy" id="4846"/>
    <lineage>
        <taxon>Eukaryota</taxon>
        <taxon>Fungi</taxon>
        <taxon>Fungi incertae sedis</taxon>
        <taxon>Mucoromycota</taxon>
        <taxon>Mucoromycotina</taxon>
        <taxon>Mucoromycetes</taxon>
        <taxon>Mucorales</taxon>
        <taxon>Mucorineae</taxon>
        <taxon>Rhizopodaceae</taxon>
        <taxon>Rhizopus</taxon>
    </lineage>
</organism>
<name>A0A367K1V9_RHIST</name>
<gene>
    <name evidence="2" type="ORF">CU098_011264</name>
</gene>
<dbReference type="EMBL" id="PJQM01002346">
    <property type="protein sequence ID" value="RCH96145.1"/>
    <property type="molecule type" value="Genomic_DNA"/>
</dbReference>
<dbReference type="Proteomes" id="UP000253551">
    <property type="component" value="Unassembled WGS sequence"/>
</dbReference>
<dbReference type="AlphaFoldDB" id="A0A367K1V9"/>
<protein>
    <submittedName>
        <fullName evidence="2">Uncharacterized protein</fullName>
    </submittedName>
</protein>
<feature type="non-terminal residue" evidence="2">
    <location>
        <position position="1"/>
    </location>
</feature>
<comment type="caution">
    <text evidence="2">The sequence shown here is derived from an EMBL/GenBank/DDBJ whole genome shotgun (WGS) entry which is preliminary data.</text>
</comment>
<sequence>AATNTAAATRFRISLRVGTTLFDSSPVACINIGDCGAPCIGFSTESNPIYSSYNAEKCSDQDEFVSAAVFPKQPTEFLPIPDYLVVAGSSAHVPCAWSGSSPSDSSGYFYCPPLPSTVYGQKKGNGYKEDCCKTEADCKDDCIKGKCNGPSRKTTTVKKTKTTATTTSKSATPTSGACKSGYRGKKKGNGPKNACCSTERDCKEDCVKGKCT</sequence>
<evidence type="ECO:0000313" key="3">
    <source>
        <dbReference type="Proteomes" id="UP000253551"/>
    </source>
</evidence>
<proteinExistence type="predicted"/>
<reference evidence="2 3" key="1">
    <citation type="journal article" date="2018" name="G3 (Bethesda)">
        <title>Phylogenetic and Phylogenomic Definition of Rhizopus Species.</title>
        <authorList>
            <person name="Gryganskyi A.P."/>
            <person name="Golan J."/>
            <person name="Dolatabadi S."/>
            <person name="Mondo S."/>
            <person name="Robb S."/>
            <person name="Idnurm A."/>
            <person name="Muszewska A."/>
            <person name="Steczkiewicz K."/>
            <person name="Masonjones S."/>
            <person name="Liao H.L."/>
            <person name="Gajdeczka M.T."/>
            <person name="Anike F."/>
            <person name="Vuek A."/>
            <person name="Anishchenko I.M."/>
            <person name="Voigt K."/>
            <person name="de Hoog G.S."/>
            <person name="Smith M.E."/>
            <person name="Heitman J."/>
            <person name="Vilgalys R."/>
            <person name="Stajich J.E."/>
        </authorList>
    </citation>
    <scope>NUCLEOTIDE SEQUENCE [LARGE SCALE GENOMIC DNA]</scope>
    <source>
        <strain evidence="2 3">LSU 92-RS-03</strain>
    </source>
</reference>
<feature type="region of interest" description="Disordered" evidence="1">
    <location>
        <begin position="158"/>
        <end position="193"/>
    </location>
</feature>
<evidence type="ECO:0000313" key="2">
    <source>
        <dbReference type="EMBL" id="RCH96145.1"/>
    </source>
</evidence>
<evidence type="ECO:0000256" key="1">
    <source>
        <dbReference type="SAM" id="MobiDB-lite"/>
    </source>
</evidence>